<feature type="binding site" description="axial binding residue" evidence="9">
    <location>
        <position position="53"/>
    </location>
    <ligand>
        <name>heme</name>
        <dbReference type="ChEBI" id="CHEBI:30413"/>
    </ligand>
    <ligandPart>
        <name>Fe</name>
        <dbReference type="ChEBI" id="CHEBI:18248"/>
    </ligandPart>
</feature>
<keyword evidence="9" id="KW-0479">Metal-binding</keyword>
<dbReference type="Pfam" id="PF20684">
    <property type="entry name" value="Fung_rhodopsin"/>
    <property type="match status" value="1"/>
</dbReference>
<feature type="chain" id="PRO_5007805880" evidence="11">
    <location>
        <begin position="23"/>
        <end position="191"/>
    </location>
</feature>
<dbReference type="GO" id="GO:0098552">
    <property type="term" value="C:side of membrane"/>
    <property type="evidence" value="ECO:0007669"/>
    <property type="project" value="UniProtKB-KW"/>
</dbReference>
<keyword evidence="10" id="KW-1133">Transmembrane helix</keyword>
<feature type="transmembrane region" description="Helical" evidence="10">
    <location>
        <begin position="107"/>
        <end position="125"/>
    </location>
</feature>
<keyword evidence="9" id="KW-0349">Heme</keyword>
<comment type="subcellular location">
    <subcellularLocation>
        <location evidence="1">Membrane</location>
        <topology evidence="1">Lipid-anchor</topology>
        <topology evidence="1">GPI-anchor</topology>
    </subcellularLocation>
    <subcellularLocation>
        <location evidence="2">Secreted</location>
    </subcellularLocation>
</comment>
<keyword evidence="10" id="KW-0472">Membrane</keyword>
<keyword evidence="6 11" id="KW-0732">Signal</keyword>
<dbReference type="SMART" id="SM00747">
    <property type="entry name" value="CFEM"/>
    <property type="match status" value="1"/>
</dbReference>
<evidence type="ECO:0000256" key="3">
    <source>
        <dbReference type="ARBA" id="ARBA00010031"/>
    </source>
</evidence>
<reference evidence="13 14" key="1">
    <citation type="submission" date="2014-02" db="EMBL/GenBank/DDBJ databases">
        <title>The genome sequence of Colletotrichum salicis CBS 607.94.</title>
        <authorList>
            <person name="Baroncelli R."/>
            <person name="Thon M.R."/>
        </authorList>
    </citation>
    <scope>NUCLEOTIDE SEQUENCE [LARGE SCALE GENOMIC DNA]</scope>
    <source>
        <strain evidence="13 14">CBS 607.94</strain>
    </source>
</reference>
<keyword evidence="4" id="KW-0964">Secreted</keyword>
<comment type="caution">
    <text evidence="13">The sequence shown here is derived from an EMBL/GenBank/DDBJ whole genome shotgun (WGS) entry which is preliminary data.</text>
</comment>
<evidence type="ECO:0000256" key="1">
    <source>
        <dbReference type="ARBA" id="ARBA00004589"/>
    </source>
</evidence>
<evidence type="ECO:0000256" key="10">
    <source>
        <dbReference type="SAM" id="Phobius"/>
    </source>
</evidence>
<evidence type="ECO:0000256" key="2">
    <source>
        <dbReference type="ARBA" id="ARBA00004613"/>
    </source>
</evidence>
<dbReference type="STRING" id="1209931.A0A135VA04"/>
<feature type="transmembrane region" description="Helical" evidence="10">
    <location>
        <begin position="137"/>
        <end position="157"/>
    </location>
</feature>
<evidence type="ECO:0000256" key="4">
    <source>
        <dbReference type="ARBA" id="ARBA00022525"/>
    </source>
</evidence>
<dbReference type="EMBL" id="JFFI01000065">
    <property type="protein sequence ID" value="KXH69498.1"/>
    <property type="molecule type" value="Genomic_DNA"/>
</dbReference>
<dbReference type="GO" id="GO:0005576">
    <property type="term" value="C:extracellular region"/>
    <property type="evidence" value="ECO:0007669"/>
    <property type="project" value="UniProtKB-SubCell"/>
</dbReference>
<dbReference type="Proteomes" id="UP000070121">
    <property type="component" value="Unassembled WGS sequence"/>
</dbReference>
<keyword evidence="7 9" id="KW-1015">Disulfide bond</keyword>
<dbReference type="GO" id="GO:0046872">
    <property type="term" value="F:metal ion binding"/>
    <property type="evidence" value="ECO:0007669"/>
    <property type="project" value="UniProtKB-UniRule"/>
</dbReference>
<feature type="signal peptide" evidence="11">
    <location>
        <begin position="1"/>
        <end position="22"/>
    </location>
</feature>
<dbReference type="AlphaFoldDB" id="A0A135VA04"/>
<dbReference type="InterPro" id="IPR049326">
    <property type="entry name" value="Rhodopsin_dom_fungi"/>
</dbReference>
<evidence type="ECO:0000259" key="12">
    <source>
        <dbReference type="PROSITE" id="PS52012"/>
    </source>
</evidence>
<evidence type="ECO:0000256" key="6">
    <source>
        <dbReference type="ARBA" id="ARBA00022729"/>
    </source>
</evidence>
<evidence type="ECO:0000313" key="14">
    <source>
        <dbReference type="Proteomes" id="UP000070121"/>
    </source>
</evidence>
<name>A0A135VA04_9PEZI</name>
<protein>
    <submittedName>
        <fullName evidence="13">Integral membrane protein</fullName>
    </submittedName>
</protein>
<evidence type="ECO:0000256" key="8">
    <source>
        <dbReference type="ARBA" id="ARBA00023288"/>
    </source>
</evidence>
<keyword evidence="8" id="KW-0449">Lipoprotein</keyword>
<keyword evidence="9" id="KW-0408">Iron</keyword>
<feature type="disulfide bond" evidence="9">
    <location>
        <begin position="59"/>
        <end position="92"/>
    </location>
</feature>
<evidence type="ECO:0000256" key="11">
    <source>
        <dbReference type="SAM" id="SignalP"/>
    </source>
</evidence>
<dbReference type="PROSITE" id="PS52012">
    <property type="entry name" value="CFEM"/>
    <property type="match status" value="1"/>
</dbReference>
<comment type="caution">
    <text evidence="9">Lacks conserved residue(s) required for the propagation of feature annotation.</text>
</comment>
<keyword evidence="14" id="KW-1185">Reference proteome</keyword>
<accession>A0A135VA04</accession>
<proteinExistence type="inferred from homology"/>
<gene>
    <name evidence="13" type="ORF">CSAL01_13202</name>
</gene>
<evidence type="ECO:0000256" key="7">
    <source>
        <dbReference type="ARBA" id="ARBA00023157"/>
    </source>
</evidence>
<keyword evidence="5" id="KW-0336">GPI-anchor</keyword>
<keyword evidence="10" id="KW-0812">Transmembrane</keyword>
<dbReference type="Pfam" id="PF05730">
    <property type="entry name" value="CFEM"/>
    <property type="match status" value="1"/>
</dbReference>
<organism evidence="13 14">
    <name type="scientific">Colletotrichum salicis</name>
    <dbReference type="NCBI Taxonomy" id="1209931"/>
    <lineage>
        <taxon>Eukaryota</taxon>
        <taxon>Fungi</taxon>
        <taxon>Dikarya</taxon>
        <taxon>Ascomycota</taxon>
        <taxon>Pezizomycotina</taxon>
        <taxon>Sordariomycetes</taxon>
        <taxon>Hypocreomycetidae</taxon>
        <taxon>Glomerellales</taxon>
        <taxon>Glomerellaceae</taxon>
        <taxon>Colletotrichum</taxon>
        <taxon>Colletotrichum acutatum species complex</taxon>
    </lineage>
</organism>
<evidence type="ECO:0000256" key="9">
    <source>
        <dbReference type="PROSITE-ProRule" id="PRU01356"/>
    </source>
</evidence>
<dbReference type="InterPro" id="IPR008427">
    <property type="entry name" value="Extracellular_membr_CFEM_dom"/>
</dbReference>
<keyword evidence="5" id="KW-0325">Glycoprotein</keyword>
<sequence>MSLRSSALAVLVLQLAVVAVNATSAVEILSQVPSCASKCISSTFISFACDPEDVTTCICPSIAIQSELSICVQIKCLFDDQLTAATVEGALCEAYPKVSRRTEVRRTLIISCSLVLVIVTIRLFTSKQYSGGLWRDDYMSMLAAALLIALAAVYLHITSIGFGMHYWTIPVGNGVVIRKMLYVGNLVYTVL</sequence>
<comment type="similarity">
    <text evidence="3">Belongs to the RBT5 family.</text>
</comment>
<feature type="domain" description="CFEM" evidence="12">
    <location>
        <begin position="7"/>
        <end position="119"/>
    </location>
</feature>
<evidence type="ECO:0000256" key="5">
    <source>
        <dbReference type="ARBA" id="ARBA00022622"/>
    </source>
</evidence>
<evidence type="ECO:0000313" key="13">
    <source>
        <dbReference type="EMBL" id="KXH69498.1"/>
    </source>
</evidence>